<dbReference type="NCBIfam" id="TIGR01414">
    <property type="entry name" value="autotrans_barl"/>
    <property type="match status" value="1"/>
</dbReference>
<proteinExistence type="predicted"/>
<sequence>MTALLPSAQAFAQCAVAPAALSISSGTCSDPASTTRESAGAAPVVEVSGTGTYSGTSVVLTANGSGYGMRVTGGGGITLTGTPLNSTSISTYGTGGHGLYADGGGQVTGSNTSVSTNGGGAYGIGAIGAGSRVSLTNGEVSTAADNAHGVYAASGGSIDLTQTDITTSGAGATAVFADAGGTITLNNLSTYSSGDNSPGAVASGAGGSLTLNNVFVNIYGNGSAGLSAVGGGKITVSGGAIATGDYYGNTVIANSPGVLARGVGSSIQMSNGATSATYVANSPGLWADAGGRIDFSGYGIFTYQPDSPGAVASGAGSAVGLTGTIVRTSGPSGAGLLVTDAGTIAVADTEVTSGYRSIGSTPPVLQFPDAQIGLQAPGADVAGVGSRLQAERARITTNGDGAIGVRGSQGAMAVITGGTITTHGVDTAAVGGADGARATDVGSSITLSGTSVTTTNVNAVGLHAMTGGTITATDAKVATQGQGAFGASARGAGSAITLTRTAFTTAGNAAHGIAAIDGGALAASGTTVAVSGAGSAAIYLAGSAASTVSLTGGSLSATNGAIVLAEGGTGTVSISGGTTMTPAVVGGRRLLARVTEDAVGTPSHLTLNIAGIPSLAGDIVVDPSALTYNLASGNWTGNLVLIGPGNTAGANLSASQWTGDLLADVGNTADVALAQGSLWTGLARNATNVSIDSLSAWNVTGDSNATRTVTNAGLIQFVARPGAYSTLTVGSYTGNAGSRIGFNTYLGADNSPTNLLVIDGGRATGTTSVIVSNTGGAGAQTVADGIRLVQVSGGGTTTAGAFTLGQRVAAGAYEYQLFRGGSTDPNDWFLRSHLIDTSTGSATPSGTDIPLYRPEVALYTPIPAIARQMGLSTLGTLHERVGDEENLRGLSEPRTYANGAWGRVFGQRVSNRWNGTVDASATGNLVGFQTGFDIFRRTTDSGHRDHAGVYLAYADYNSPSVRGFALGTQNLTVGRLLMNGPSVGGYWTHFGPSGWYLDAVLQGSWYDAKATSLYGAGISTHATAYAGSLEAGYPIHFGEENEWLIEPQAQIIYQGVSVDRSPGGSAAIHEA</sequence>
<dbReference type="Pfam" id="PF18883">
    <property type="entry name" value="AC_1"/>
    <property type="match status" value="1"/>
</dbReference>
<dbReference type="SUPFAM" id="SSF103515">
    <property type="entry name" value="Autotransporter"/>
    <property type="match status" value="1"/>
</dbReference>
<dbReference type="InterPro" id="IPR011050">
    <property type="entry name" value="Pectin_lyase_fold/virulence"/>
</dbReference>
<dbReference type="InterPro" id="IPR005546">
    <property type="entry name" value="Autotransporte_beta"/>
</dbReference>
<dbReference type="PROSITE" id="PS51208">
    <property type="entry name" value="AUTOTRANSPORTER"/>
    <property type="match status" value="1"/>
</dbReference>
<organism evidence="2 3">
    <name type="scientific">Pandoraea pulmonicola</name>
    <dbReference type="NCBI Taxonomy" id="93221"/>
    <lineage>
        <taxon>Bacteria</taxon>
        <taxon>Pseudomonadati</taxon>
        <taxon>Pseudomonadota</taxon>
        <taxon>Betaproteobacteria</taxon>
        <taxon>Burkholderiales</taxon>
        <taxon>Burkholderiaceae</taxon>
        <taxon>Pandoraea</taxon>
    </lineage>
</organism>
<evidence type="ECO:0000313" key="3">
    <source>
        <dbReference type="Proteomes" id="UP000035086"/>
    </source>
</evidence>
<feature type="domain" description="Autotransporter" evidence="1">
    <location>
        <begin position="893"/>
        <end position="1071"/>
    </location>
</feature>
<dbReference type="InterPro" id="IPR036709">
    <property type="entry name" value="Autotransporte_beta_dom_sf"/>
</dbReference>
<name>A0ABN4EXH5_PANPU</name>
<dbReference type="InterPro" id="IPR012332">
    <property type="entry name" value="Autotransporter_pectin_lyase_C"/>
</dbReference>
<dbReference type="InterPro" id="IPR043990">
    <property type="entry name" value="AC_1"/>
</dbReference>
<dbReference type="Gene3D" id="2.160.20.20">
    <property type="match status" value="2"/>
</dbReference>
<dbReference type="CDD" id="cd01344">
    <property type="entry name" value="PL2_Passenger_AT"/>
    <property type="match status" value="1"/>
</dbReference>
<evidence type="ECO:0000259" key="1">
    <source>
        <dbReference type="PROSITE" id="PS51208"/>
    </source>
</evidence>
<evidence type="ECO:0000313" key="2">
    <source>
        <dbReference type="EMBL" id="AJC22744.1"/>
    </source>
</evidence>
<dbReference type="Gene3D" id="2.40.128.130">
    <property type="entry name" value="Autotransporter beta-domain"/>
    <property type="match status" value="1"/>
</dbReference>
<dbReference type="Proteomes" id="UP000035086">
    <property type="component" value="Chromosome"/>
</dbReference>
<protein>
    <recommendedName>
        <fullName evidence="1">Autotransporter domain-containing protein</fullName>
    </recommendedName>
</protein>
<gene>
    <name evidence="2" type="ORF">RO07_23885</name>
</gene>
<dbReference type="Pfam" id="PF03797">
    <property type="entry name" value="Autotransporter"/>
    <property type="match status" value="1"/>
</dbReference>
<accession>A0ABN4EXH5</accession>
<dbReference type="SUPFAM" id="SSF51126">
    <property type="entry name" value="Pectin lyase-like"/>
    <property type="match status" value="1"/>
</dbReference>
<dbReference type="EMBL" id="CP010310">
    <property type="protein sequence ID" value="AJC22744.1"/>
    <property type="molecule type" value="Genomic_DNA"/>
</dbReference>
<reference evidence="2" key="1">
    <citation type="submission" date="2016-11" db="EMBL/GenBank/DDBJ databases">
        <title>Complete Genome Sequencing of Pandoraea pulmonicola DSM 16583.</title>
        <authorList>
            <person name="Chan K.-G."/>
        </authorList>
    </citation>
    <scope>NUCLEOTIDE SEQUENCE</scope>
    <source>
        <strain evidence="2">DSM 16583</strain>
    </source>
</reference>
<dbReference type="InterPro" id="IPR006315">
    <property type="entry name" value="OM_autotransptr_brl_dom"/>
</dbReference>
<keyword evidence="3" id="KW-1185">Reference proteome</keyword>